<dbReference type="InterPro" id="IPR033712">
    <property type="entry name" value="Pumilio_RNA-bd"/>
</dbReference>
<dbReference type="InterPro" id="IPR016024">
    <property type="entry name" value="ARM-type_fold"/>
</dbReference>
<gene>
    <name evidence="5" type="ORF">KFE25_014120</name>
</gene>
<dbReference type="SUPFAM" id="SSF48371">
    <property type="entry name" value="ARM repeat"/>
    <property type="match status" value="1"/>
</dbReference>
<dbReference type="Pfam" id="PF22493">
    <property type="entry name" value="PUF_NOP9"/>
    <property type="match status" value="1"/>
</dbReference>
<accession>A0A8J6C6U4</accession>
<dbReference type="OrthoDB" id="668540at2759"/>
<feature type="region of interest" description="Disordered" evidence="3">
    <location>
        <begin position="187"/>
        <end position="268"/>
    </location>
</feature>
<dbReference type="Proteomes" id="UP000751190">
    <property type="component" value="Unassembled WGS sequence"/>
</dbReference>
<evidence type="ECO:0000313" key="6">
    <source>
        <dbReference type="Proteomes" id="UP000751190"/>
    </source>
</evidence>
<feature type="domain" description="PUM-HD" evidence="4">
    <location>
        <begin position="685"/>
        <end position="1027"/>
    </location>
</feature>
<organism evidence="5 6">
    <name type="scientific">Diacronema lutheri</name>
    <name type="common">Unicellular marine alga</name>
    <name type="synonym">Monochrysis lutheri</name>
    <dbReference type="NCBI Taxonomy" id="2081491"/>
    <lineage>
        <taxon>Eukaryota</taxon>
        <taxon>Haptista</taxon>
        <taxon>Haptophyta</taxon>
        <taxon>Pavlovophyceae</taxon>
        <taxon>Pavlovales</taxon>
        <taxon>Pavlovaceae</taxon>
        <taxon>Diacronema</taxon>
    </lineage>
</organism>
<feature type="region of interest" description="Disordered" evidence="3">
    <location>
        <begin position="606"/>
        <end position="697"/>
    </location>
</feature>
<proteinExistence type="predicted"/>
<dbReference type="CDD" id="cd07920">
    <property type="entry name" value="Pumilio"/>
    <property type="match status" value="1"/>
</dbReference>
<feature type="repeat" description="Pumilio" evidence="2">
    <location>
        <begin position="892"/>
        <end position="927"/>
    </location>
</feature>
<feature type="repeat" description="Pumilio" evidence="2">
    <location>
        <begin position="964"/>
        <end position="1001"/>
    </location>
</feature>
<feature type="compositionally biased region" description="Low complexity" evidence="3">
    <location>
        <begin position="231"/>
        <end position="253"/>
    </location>
</feature>
<evidence type="ECO:0000259" key="4">
    <source>
        <dbReference type="PROSITE" id="PS50303"/>
    </source>
</evidence>
<dbReference type="SMART" id="SM00025">
    <property type="entry name" value="Pumilio"/>
    <property type="match status" value="8"/>
</dbReference>
<dbReference type="EMBL" id="JAGTXO010000042">
    <property type="protein sequence ID" value="KAG8459275.1"/>
    <property type="molecule type" value="Genomic_DNA"/>
</dbReference>
<dbReference type="GO" id="GO:0005737">
    <property type="term" value="C:cytoplasm"/>
    <property type="evidence" value="ECO:0007669"/>
    <property type="project" value="TreeGrafter"/>
</dbReference>
<feature type="repeat" description="Pumilio" evidence="2">
    <location>
        <begin position="710"/>
        <end position="746"/>
    </location>
</feature>
<evidence type="ECO:0000256" key="1">
    <source>
        <dbReference type="ARBA" id="ARBA00022737"/>
    </source>
</evidence>
<dbReference type="AlphaFoldDB" id="A0A8J6C6U4"/>
<dbReference type="PROSITE" id="PS50302">
    <property type="entry name" value="PUM"/>
    <property type="match status" value="5"/>
</dbReference>
<evidence type="ECO:0000256" key="3">
    <source>
        <dbReference type="SAM" id="MobiDB-lite"/>
    </source>
</evidence>
<feature type="compositionally biased region" description="Low complexity" evidence="3">
    <location>
        <begin position="608"/>
        <end position="623"/>
    </location>
</feature>
<dbReference type="FunFam" id="1.25.10.10:FF:000237">
    <property type="entry name" value="Pumilio homolog 9"/>
    <property type="match status" value="1"/>
</dbReference>
<feature type="repeat" description="Pumilio" evidence="2">
    <location>
        <begin position="783"/>
        <end position="818"/>
    </location>
</feature>
<feature type="compositionally biased region" description="Gly residues" evidence="3">
    <location>
        <begin position="293"/>
        <end position="309"/>
    </location>
</feature>
<dbReference type="GO" id="GO:0010608">
    <property type="term" value="P:post-transcriptional regulation of gene expression"/>
    <property type="evidence" value="ECO:0007669"/>
    <property type="project" value="TreeGrafter"/>
</dbReference>
<dbReference type="PROSITE" id="PS50303">
    <property type="entry name" value="PUM_HD"/>
    <property type="match status" value="1"/>
</dbReference>
<feature type="compositionally biased region" description="Basic and acidic residues" evidence="3">
    <location>
        <begin position="634"/>
        <end position="694"/>
    </location>
</feature>
<sequence length="1036" mass="106994">MATEGTPGCSPTSFEPAADSLFAFNTQAYPRLFGGMSAARRVHASADGSLASGIQPSATLPSVAILAKMAAHPDRYTPRLDGALDVQGALGHAEASHDERPEHGAMRSLRATVGCGGGGFGTIGFSSGAPGAYRGGGVPASLSLNYLLQGSDVPLGGADPLFGGAQERTLRASEFHDLPSWGASVHQHRGEYDAHAGGARERGAPDRAGAPDVGARDAQMSTHYHGTEGQLSASHSRGRLSSSVSDSSSHGRLNGASLTDGPLLPDMSKLRLDEPRQHAGYTDGAQMHRAGAHHGGGGQHGGGHGGIGHVGHADDLRELSDHSALTAEHAIPEHAIIEHGHTHSAGGTHGARGAHGGGGVSNGAGGNCGGNGGNCGGAGGGKRRQQAAAQQAAAQQAAAQQAAAQQAAQGMGVWDYGQQMAHAQMLAAMGMASPLNVASIGSMGMAGPLGGGVGLAHSGMGMSAMPYSMAHHQYGIAALPQHDGGGGGGGAARHHAAGGGGTGGGGYGAGGGGGGGVMGGMVSMNAMGGMSGMHMGVGGMGPMGPMGGMHMGAMPMHAMGGMPIGMGGMPFMYYSPQLGGYVAAAYPPPGYVQPMGAPGGGGYGGWQHNGNAASSSDSSSGTHHGNHHHHHRDGGKDGRDGGARGGKDGARASRARGDVDSGRDSRDRERDGRDGRARPPERDRDRERERERASRRLTVGGRDVTTLDEALALDGLSELAYDQHGCRFLQEQLEANPTKNLPLILPALLPELPLLMVDPFANYLCQKLAQHAGADGQLAIVQRIAPSLANIALNMHGTRAVQRLLECLQGDASEELVASALAPRTRELIFDLHANHVVQRCVATLRGGRNAFIIDEVSRNFLEVATHRHGCCVLQRCLDSASGSARTALLDSVIEHTRRLITDQFGNYVVQYVLQDRDAEMTRRVVRAIRGDVADLACEKFSSNVIEKCLTSGDGVSCGLVVDELLEPPALGRLLHDPYGNYVVQRVMQVGSDAELRLFQERVAPHVSSLRNTLYGKRIQAKLLKVFPNMPLARAQ</sequence>
<comment type="caution">
    <text evidence="5">The sequence shown here is derived from an EMBL/GenBank/DDBJ whole genome shotgun (WGS) entry which is preliminary data.</text>
</comment>
<keyword evidence="1" id="KW-0677">Repeat</keyword>
<name>A0A8J6C6U4_DIALT</name>
<dbReference type="GO" id="GO:0003729">
    <property type="term" value="F:mRNA binding"/>
    <property type="evidence" value="ECO:0007669"/>
    <property type="project" value="TreeGrafter"/>
</dbReference>
<dbReference type="InterPro" id="IPR033133">
    <property type="entry name" value="PUM-HD"/>
</dbReference>
<dbReference type="InterPro" id="IPR001313">
    <property type="entry name" value="Pumilio_RNA-bd_rpt"/>
</dbReference>
<dbReference type="InterPro" id="IPR011989">
    <property type="entry name" value="ARM-like"/>
</dbReference>
<feature type="region of interest" description="Disordered" evidence="3">
    <location>
        <begin position="287"/>
        <end position="313"/>
    </location>
</feature>
<dbReference type="Gene3D" id="1.25.10.10">
    <property type="entry name" value="Leucine-rich Repeat Variant"/>
    <property type="match status" value="1"/>
</dbReference>
<protein>
    <recommendedName>
        <fullName evidence="4">PUM-HD domain-containing protein</fullName>
    </recommendedName>
</protein>
<evidence type="ECO:0000313" key="5">
    <source>
        <dbReference type="EMBL" id="KAG8459275.1"/>
    </source>
</evidence>
<dbReference type="PANTHER" id="PTHR12537:SF13">
    <property type="entry name" value="PUMILIO HOMOLOGY DOMAIN FAMILY MEMBER 4"/>
    <property type="match status" value="1"/>
</dbReference>
<reference evidence="5" key="1">
    <citation type="submission" date="2021-05" db="EMBL/GenBank/DDBJ databases">
        <title>The genome of the haptophyte Pavlova lutheri (Diacronema luteri, Pavlovales) - a model for lipid biosynthesis in eukaryotic algae.</title>
        <authorList>
            <person name="Hulatt C.J."/>
            <person name="Posewitz M.C."/>
        </authorList>
    </citation>
    <scope>NUCLEOTIDE SEQUENCE</scope>
    <source>
        <strain evidence="5">NIVA-4/92</strain>
    </source>
</reference>
<feature type="repeat" description="Pumilio" evidence="2">
    <location>
        <begin position="856"/>
        <end position="891"/>
    </location>
</feature>
<evidence type="ECO:0000256" key="2">
    <source>
        <dbReference type="PROSITE-ProRule" id="PRU00317"/>
    </source>
</evidence>
<dbReference type="PANTHER" id="PTHR12537">
    <property type="entry name" value="RNA BINDING PROTEIN PUMILIO-RELATED"/>
    <property type="match status" value="1"/>
</dbReference>
<dbReference type="Pfam" id="PF00806">
    <property type="entry name" value="PUF"/>
    <property type="match status" value="1"/>
</dbReference>
<feature type="compositionally biased region" description="Basic residues" evidence="3">
    <location>
        <begin position="624"/>
        <end position="633"/>
    </location>
</feature>
<keyword evidence="6" id="KW-1185">Reference proteome</keyword>
<feature type="compositionally biased region" description="Basic and acidic residues" evidence="3">
    <location>
        <begin position="188"/>
        <end position="205"/>
    </location>
</feature>
<dbReference type="OMA" id="NVAKCIQ"/>